<evidence type="ECO:0000256" key="1">
    <source>
        <dbReference type="SAM" id="MobiDB-lite"/>
    </source>
</evidence>
<dbReference type="Proteomes" id="UP000006729">
    <property type="component" value="Chromosome 12"/>
</dbReference>
<keyword evidence="3" id="KW-1185">Reference proteome</keyword>
<dbReference type="HOGENOM" id="CLU_2458915_0_0_1"/>
<reference evidence="2 3" key="1">
    <citation type="journal article" date="2006" name="Science">
        <title>The genome of black cottonwood, Populus trichocarpa (Torr. &amp; Gray).</title>
        <authorList>
            <person name="Tuskan G.A."/>
            <person name="Difazio S."/>
            <person name="Jansson S."/>
            <person name="Bohlmann J."/>
            <person name="Grigoriev I."/>
            <person name="Hellsten U."/>
            <person name="Putnam N."/>
            <person name="Ralph S."/>
            <person name="Rombauts S."/>
            <person name="Salamov A."/>
            <person name="Schein J."/>
            <person name="Sterck L."/>
            <person name="Aerts A."/>
            <person name="Bhalerao R.R."/>
            <person name="Bhalerao R.P."/>
            <person name="Blaudez D."/>
            <person name="Boerjan W."/>
            <person name="Brun A."/>
            <person name="Brunner A."/>
            <person name="Busov V."/>
            <person name="Campbell M."/>
            <person name="Carlson J."/>
            <person name="Chalot M."/>
            <person name="Chapman J."/>
            <person name="Chen G.L."/>
            <person name="Cooper D."/>
            <person name="Coutinho P.M."/>
            <person name="Couturier J."/>
            <person name="Covert S."/>
            <person name="Cronk Q."/>
            <person name="Cunningham R."/>
            <person name="Davis J."/>
            <person name="Degroeve S."/>
            <person name="Dejardin A."/>
            <person name="Depamphilis C."/>
            <person name="Detter J."/>
            <person name="Dirks B."/>
            <person name="Dubchak I."/>
            <person name="Duplessis S."/>
            <person name="Ehlting J."/>
            <person name="Ellis B."/>
            <person name="Gendler K."/>
            <person name="Goodstein D."/>
            <person name="Gribskov M."/>
            <person name="Grimwood J."/>
            <person name="Groover A."/>
            <person name="Gunter L."/>
            <person name="Hamberger B."/>
            <person name="Heinze B."/>
            <person name="Helariutta Y."/>
            <person name="Henrissat B."/>
            <person name="Holligan D."/>
            <person name="Holt R."/>
            <person name="Huang W."/>
            <person name="Islam-Faridi N."/>
            <person name="Jones S."/>
            <person name="Jones-Rhoades M."/>
            <person name="Jorgensen R."/>
            <person name="Joshi C."/>
            <person name="Kangasjarvi J."/>
            <person name="Karlsson J."/>
            <person name="Kelleher C."/>
            <person name="Kirkpatrick R."/>
            <person name="Kirst M."/>
            <person name="Kohler A."/>
            <person name="Kalluri U."/>
            <person name="Larimer F."/>
            <person name="Leebens-Mack J."/>
            <person name="Leple J.C."/>
            <person name="Locascio P."/>
            <person name="Lou Y."/>
            <person name="Lucas S."/>
            <person name="Martin F."/>
            <person name="Montanini B."/>
            <person name="Napoli C."/>
            <person name="Nelson D.R."/>
            <person name="Nelson C."/>
            <person name="Nieminen K."/>
            <person name="Nilsson O."/>
            <person name="Pereda V."/>
            <person name="Peter G."/>
            <person name="Philippe R."/>
            <person name="Pilate G."/>
            <person name="Poliakov A."/>
            <person name="Razumovskaya J."/>
            <person name="Richardson P."/>
            <person name="Rinaldi C."/>
            <person name="Ritland K."/>
            <person name="Rouze P."/>
            <person name="Ryaboy D."/>
            <person name="Schmutz J."/>
            <person name="Schrader J."/>
            <person name="Segerman B."/>
            <person name="Shin H."/>
            <person name="Siddiqui A."/>
            <person name="Sterky F."/>
            <person name="Terry A."/>
            <person name="Tsai C.J."/>
            <person name="Uberbacher E."/>
            <person name="Unneberg P."/>
            <person name="Vahala J."/>
            <person name="Wall K."/>
            <person name="Wessler S."/>
            <person name="Yang G."/>
            <person name="Yin T."/>
            <person name="Douglas C."/>
            <person name="Marra M."/>
            <person name="Sandberg G."/>
            <person name="Van de Peer Y."/>
            <person name="Rokhsar D."/>
        </authorList>
    </citation>
    <scope>NUCLEOTIDE SEQUENCE [LARGE SCALE GENOMIC DNA]</scope>
    <source>
        <strain evidence="3">cv. Nisqually</strain>
    </source>
</reference>
<proteinExistence type="predicted"/>
<protein>
    <submittedName>
        <fullName evidence="2">Uncharacterized protein</fullName>
    </submittedName>
</protein>
<feature type="region of interest" description="Disordered" evidence="1">
    <location>
        <begin position="13"/>
        <end position="38"/>
    </location>
</feature>
<dbReference type="AlphaFoldDB" id="B9I3X2"/>
<sequence length="89" mass="10131">MCGTATPCLVDNPSRPEKMRVKTKTKRVAHKHPKPNNWKRESQLLEPANTCPCFCIVWIGVIASNLRFILARSPRTWLAPYPLRAFLAS</sequence>
<feature type="compositionally biased region" description="Basic residues" evidence="1">
    <location>
        <begin position="21"/>
        <end position="34"/>
    </location>
</feature>
<organism evidence="2 3">
    <name type="scientific">Populus trichocarpa</name>
    <name type="common">Western balsam poplar</name>
    <name type="synonym">Populus balsamifera subsp. trichocarpa</name>
    <dbReference type="NCBI Taxonomy" id="3694"/>
    <lineage>
        <taxon>Eukaryota</taxon>
        <taxon>Viridiplantae</taxon>
        <taxon>Streptophyta</taxon>
        <taxon>Embryophyta</taxon>
        <taxon>Tracheophyta</taxon>
        <taxon>Spermatophyta</taxon>
        <taxon>Magnoliopsida</taxon>
        <taxon>eudicotyledons</taxon>
        <taxon>Gunneridae</taxon>
        <taxon>Pentapetalae</taxon>
        <taxon>rosids</taxon>
        <taxon>fabids</taxon>
        <taxon>Malpighiales</taxon>
        <taxon>Salicaceae</taxon>
        <taxon>Saliceae</taxon>
        <taxon>Populus</taxon>
    </lineage>
</organism>
<accession>B9I3X2</accession>
<evidence type="ECO:0000313" key="2">
    <source>
        <dbReference type="EMBL" id="RQO98549.1"/>
    </source>
</evidence>
<dbReference type="EMBL" id="CM009301">
    <property type="protein sequence ID" value="RQO98549.1"/>
    <property type="molecule type" value="Genomic_DNA"/>
</dbReference>
<name>B9I3X2_POPTR</name>
<evidence type="ECO:0000313" key="3">
    <source>
        <dbReference type="Proteomes" id="UP000006729"/>
    </source>
</evidence>
<dbReference type="InParanoid" id="B9I3X2"/>
<gene>
    <name evidence="2" type="ORF">POPTR_012G104000</name>
</gene>